<dbReference type="PANTHER" id="PTHR10926">
    <property type="entry name" value="CELL CYCLE CONTROL PROTEIN 50"/>
    <property type="match status" value="1"/>
</dbReference>
<dbReference type="PANTHER" id="PTHR10926:SF0">
    <property type="entry name" value="CDC50, ISOFORM A"/>
    <property type="match status" value="1"/>
</dbReference>
<evidence type="ECO:0000256" key="5">
    <source>
        <dbReference type="ARBA" id="ARBA00023136"/>
    </source>
</evidence>
<evidence type="ECO:0000256" key="6">
    <source>
        <dbReference type="PIRNR" id="PIRNR015840"/>
    </source>
</evidence>
<keyword evidence="10" id="KW-1185">Reference proteome</keyword>
<evidence type="ECO:0000313" key="9">
    <source>
        <dbReference type="EMBL" id="KAI5077797.1"/>
    </source>
</evidence>
<gene>
    <name evidence="9" type="ORF">GOP47_0007621</name>
</gene>
<proteinExistence type="inferred from homology"/>
<feature type="transmembrane region" description="Helical" evidence="8">
    <location>
        <begin position="345"/>
        <end position="367"/>
    </location>
</feature>
<dbReference type="PIRSF" id="PIRSF015840">
    <property type="entry name" value="DUF284_TM_euk"/>
    <property type="match status" value="1"/>
</dbReference>
<evidence type="ECO:0000256" key="1">
    <source>
        <dbReference type="ARBA" id="ARBA00004141"/>
    </source>
</evidence>
<comment type="caution">
    <text evidence="9">The sequence shown here is derived from an EMBL/GenBank/DDBJ whole genome shotgun (WGS) entry which is preliminary data.</text>
</comment>
<dbReference type="EMBL" id="JABFUD020000007">
    <property type="protein sequence ID" value="KAI5077797.1"/>
    <property type="molecule type" value="Genomic_DNA"/>
</dbReference>
<evidence type="ECO:0000256" key="8">
    <source>
        <dbReference type="SAM" id="Phobius"/>
    </source>
</evidence>
<dbReference type="GO" id="GO:0005794">
    <property type="term" value="C:Golgi apparatus"/>
    <property type="evidence" value="ECO:0007669"/>
    <property type="project" value="TreeGrafter"/>
</dbReference>
<dbReference type="OrthoDB" id="340608at2759"/>
<evidence type="ECO:0000256" key="2">
    <source>
        <dbReference type="ARBA" id="ARBA00009457"/>
    </source>
</evidence>
<evidence type="ECO:0000256" key="4">
    <source>
        <dbReference type="ARBA" id="ARBA00022989"/>
    </source>
</evidence>
<evidence type="ECO:0000256" key="7">
    <source>
        <dbReference type="SAM" id="MobiDB-lite"/>
    </source>
</evidence>
<dbReference type="GO" id="GO:0005886">
    <property type="term" value="C:plasma membrane"/>
    <property type="evidence" value="ECO:0007669"/>
    <property type="project" value="TreeGrafter"/>
</dbReference>
<dbReference type="Pfam" id="PF03381">
    <property type="entry name" value="CDC50"/>
    <property type="match status" value="1"/>
</dbReference>
<dbReference type="InterPro" id="IPR005045">
    <property type="entry name" value="CDC50/LEM3_fam"/>
</dbReference>
<feature type="transmembrane region" description="Helical" evidence="8">
    <location>
        <begin position="82"/>
        <end position="104"/>
    </location>
</feature>
<keyword evidence="5 6" id="KW-0472">Membrane</keyword>
<name>A0A9D4ZL41_ADICA</name>
<comment type="similarity">
    <text evidence="2 6">Belongs to the CDC50/LEM3 family.</text>
</comment>
<organism evidence="9 10">
    <name type="scientific">Adiantum capillus-veneris</name>
    <name type="common">Maidenhair fern</name>
    <dbReference type="NCBI Taxonomy" id="13818"/>
    <lineage>
        <taxon>Eukaryota</taxon>
        <taxon>Viridiplantae</taxon>
        <taxon>Streptophyta</taxon>
        <taxon>Embryophyta</taxon>
        <taxon>Tracheophyta</taxon>
        <taxon>Polypodiopsida</taxon>
        <taxon>Polypodiidae</taxon>
        <taxon>Polypodiales</taxon>
        <taxon>Pteridineae</taxon>
        <taxon>Pteridaceae</taxon>
        <taxon>Vittarioideae</taxon>
        <taxon>Adiantum</taxon>
    </lineage>
</organism>
<feature type="region of interest" description="Disordered" evidence="7">
    <location>
        <begin position="41"/>
        <end position="65"/>
    </location>
</feature>
<evidence type="ECO:0000256" key="3">
    <source>
        <dbReference type="ARBA" id="ARBA00022692"/>
    </source>
</evidence>
<keyword evidence="4 8" id="KW-1133">Transmembrane helix</keyword>
<keyword evidence="3 8" id="KW-0812">Transmembrane</keyword>
<sequence>MSSARLKARQREFMVRLLIAKSPGFGLDLFQLSEFVEMNSRGASTSGGNDTSAVRKDSKKPKSSAFTQQELPACKPLLTPRWVITIFMLVGVVFIPIGVAALLASRTVVEIIDEYQTACIPSTYTNNEQRVEFIQNVTTEKHCSRPLQVSKLMKGPVYVYYQLDNFYQNHRRYVKSRSDEQLLDGNATDTDACKPEQMLGGLPIVPCGLIAWSLFNDTYNISTGGQQITINKTGISWKSDREHKFGKVYPQNFPNNLPSNENGSLIGGASLDENTPLNEDEDLIVWMRTAALPTFRKLYGKIEQDLAAGSSLNVTINNVYNTYSFGGKKKLVLSTTSWLGGKNDFLGVAYITVGSLCVSLALVFFLVHWRNPRPLGDTKYLSWNRPASAN</sequence>
<feature type="compositionally biased region" description="Polar residues" evidence="7">
    <location>
        <begin position="41"/>
        <end position="52"/>
    </location>
</feature>
<dbReference type="GO" id="GO:0005783">
    <property type="term" value="C:endoplasmic reticulum"/>
    <property type="evidence" value="ECO:0007669"/>
    <property type="project" value="TreeGrafter"/>
</dbReference>
<comment type="subcellular location">
    <subcellularLocation>
        <location evidence="1">Membrane</location>
        <topology evidence="1">Multi-pass membrane protein</topology>
    </subcellularLocation>
</comment>
<protein>
    <recommendedName>
        <fullName evidence="6">ALA-interacting subunit</fullName>
    </recommendedName>
</protein>
<reference evidence="9" key="1">
    <citation type="submission" date="2021-01" db="EMBL/GenBank/DDBJ databases">
        <title>Adiantum capillus-veneris genome.</title>
        <authorList>
            <person name="Fang Y."/>
            <person name="Liao Q."/>
        </authorList>
    </citation>
    <scope>NUCLEOTIDE SEQUENCE</scope>
    <source>
        <strain evidence="9">H3</strain>
        <tissue evidence="9">Leaf</tissue>
    </source>
</reference>
<dbReference type="AlphaFoldDB" id="A0A9D4ZL41"/>
<evidence type="ECO:0000313" key="10">
    <source>
        <dbReference type="Proteomes" id="UP000886520"/>
    </source>
</evidence>
<dbReference type="Proteomes" id="UP000886520">
    <property type="component" value="Chromosome 7"/>
</dbReference>
<accession>A0A9D4ZL41</accession>